<dbReference type="GO" id="GO:0071897">
    <property type="term" value="P:DNA biosynthetic process"/>
    <property type="evidence" value="ECO:0007669"/>
    <property type="project" value="UniProtKB-ARBA"/>
</dbReference>
<protein>
    <submittedName>
        <fullName evidence="2">Uncharacterized protein LOC113506845</fullName>
    </submittedName>
</protein>
<evidence type="ECO:0000313" key="1">
    <source>
        <dbReference type="Proteomes" id="UP000322000"/>
    </source>
</evidence>
<proteinExistence type="predicted"/>
<dbReference type="Proteomes" id="UP000322000">
    <property type="component" value="Chromosome 28"/>
</dbReference>
<keyword evidence="1" id="KW-1185">Reference proteome</keyword>
<name>A0A7E5WYD0_TRINI</name>
<dbReference type="GeneID" id="113506845"/>
<dbReference type="SUPFAM" id="SSF56672">
    <property type="entry name" value="DNA/RNA polymerases"/>
    <property type="match status" value="1"/>
</dbReference>
<dbReference type="AlphaFoldDB" id="A0A7E5WYD0"/>
<accession>A0A7E5WYD0</accession>
<organism evidence="1 2">
    <name type="scientific">Trichoplusia ni</name>
    <name type="common">Cabbage looper</name>
    <dbReference type="NCBI Taxonomy" id="7111"/>
    <lineage>
        <taxon>Eukaryota</taxon>
        <taxon>Metazoa</taxon>
        <taxon>Ecdysozoa</taxon>
        <taxon>Arthropoda</taxon>
        <taxon>Hexapoda</taxon>
        <taxon>Insecta</taxon>
        <taxon>Pterygota</taxon>
        <taxon>Neoptera</taxon>
        <taxon>Endopterygota</taxon>
        <taxon>Lepidoptera</taxon>
        <taxon>Glossata</taxon>
        <taxon>Ditrysia</taxon>
        <taxon>Noctuoidea</taxon>
        <taxon>Noctuidae</taxon>
        <taxon>Plusiinae</taxon>
        <taxon>Trichoplusia</taxon>
    </lineage>
</organism>
<reference evidence="2" key="1">
    <citation type="submission" date="2025-08" db="UniProtKB">
        <authorList>
            <consortium name="RefSeq"/>
        </authorList>
    </citation>
    <scope>IDENTIFICATION</scope>
</reference>
<dbReference type="InterPro" id="IPR008042">
    <property type="entry name" value="Retrotrans_Pao"/>
</dbReference>
<dbReference type="InParanoid" id="A0A7E5WYD0"/>
<dbReference type="InterPro" id="IPR043502">
    <property type="entry name" value="DNA/RNA_pol_sf"/>
</dbReference>
<evidence type="ECO:0000313" key="2">
    <source>
        <dbReference type="RefSeq" id="XP_026745484.1"/>
    </source>
</evidence>
<dbReference type="RefSeq" id="XP_026745484.1">
    <property type="nucleotide sequence ID" value="XM_026889683.1"/>
</dbReference>
<dbReference type="OrthoDB" id="8052806at2759"/>
<gene>
    <name evidence="2" type="primary">LOC113506845</name>
</gene>
<sequence>MFRQILIREQDTSLQTIVWRSTPDEPLREYHLTTVTYGTKAAPFLAMRTLRQIALDHAINYPLAAAALQSSFYMDDLMSGHDDKIQIKELQRQLIKVLQGAGMNLRKWSSNNPDIINDLPSNQTSTPLEFRDVESRKTLGLKWNPLSDAFSFQNKIDHKTNDNQKYTKRQLLSDISRIYDPLGWLSPLTIRAKMIFQQTWLSNLQWDDELPADIHKEWRLLTVDLKTIEKFPIDRYLGDKRTYQLHGFCDASEKAYACAVYITVKVTVTVKVAAIISVSTINAWTDSMVVLGWLNGDVTRWKAFVANRVRQITEVIPPSQWHHVRSEDNAADCATRGLSSISLQEHKLWWADP</sequence>
<dbReference type="Pfam" id="PF05380">
    <property type="entry name" value="Peptidase_A17"/>
    <property type="match status" value="1"/>
</dbReference>
<dbReference type="PANTHER" id="PTHR47331">
    <property type="entry name" value="PHD-TYPE DOMAIN-CONTAINING PROTEIN"/>
    <property type="match status" value="1"/>
</dbReference>
<dbReference type="PANTHER" id="PTHR47331:SF4">
    <property type="entry name" value="PEPTIDASE S1 DOMAIN-CONTAINING PROTEIN"/>
    <property type="match status" value="1"/>
</dbReference>
<dbReference type="KEGG" id="tnl:113506845"/>